<dbReference type="Gene3D" id="1.25.40.10">
    <property type="entry name" value="Tetratricopeptide repeat domain"/>
    <property type="match status" value="2"/>
</dbReference>
<dbReference type="Pfam" id="PF09295">
    <property type="entry name" value="ChAPs"/>
    <property type="match status" value="1"/>
</dbReference>
<dbReference type="EMBL" id="GL871044">
    <property type="protein sequence ID" value="EGC35860.1"/>
    <property type="molecule type" value="Genomic_DNA"/>
</dbReference>
<dbReference type="FunFam" id="1.25.40.10:FF:002784">
    <property type="entry name" value="Uncharacterized protein"/>
    <property type="match status" value="1"/>
</dbReference>
<dbReference type="OMA" id="IEAYQHC"/>
<evidence type="ECO:0000313" key="2">
    <source>
        <dbReference type="EMBL" id="EGC35860.1"/>
    </source>
</evidence>
<dbReference type="VEuPathDB" id="AmoebaDB:DICPUDRAFT_94442"/>
<dbReference type="InParanoid" id="F0ZJK0"/>
<evidence type="ECO:0000313" key="3">
    <source>
        <dbReference type="Proteomes" id="UP000001064"/>
    </source>
</evidence>
<keyword evidence="3" id="KW-1185">Reference proteome</keyword>
<evidence type="ECO:0000256" key="1">
    <source>
        <dbReference type="SAM" id="MobiDB-lite"/>
    </source>
</evidence>
<protein>
    <submittedName>
        <fullName evidence="2">Uncharacterized protein</fullName>
    </submittedName>
</protein>
<proteinExistence type="predicted"/>
<feature type="compositionally biased region" description="Basic and acidic residues" evidence="1">
    <location>
        <begin position="518"/>
        <end position="529"/>
    </location>
</feature>
<name>F0ZJK0_DICPU</name>
<sequence>MGEYIYNIQEKIESPNSSILKEREKVMKNFIGLGPPDLCILTKSYEPPRFVPGLKSNKLSSYHWALGINTESTSAAAVYLGSSILDNQEKSSFGRGVYKIDLCHLISYNAFLKMDLHLELAGTSNHTSPPICYSINPSGEKNALEDLFWKETYISSMLRYIQGPPHFLRPVKVISTCLKNQNDEQEFLKLCQEHFWHGRKLGGYDRELYVDLKTHANPDGMEIDDSNNLLVTTLSDYFISRNRHLPMLNFFEDLYKTEPSVSVPMAIAQRNQGNIEESQRLLEAALEKAPESCSILIELASTLLAKNHKDLLSQLPGIQSPTNTNTITTGTPPTAVVSIQSPQLPQQPNQTLLAALQYVLKALSLRPSLVGAWEVAASVLVQMGYVEWAIVFLSNAPYVNVDSVTDRIGKGRYSKVTPAPENPNILQVLEDEEIEFDEEPGEEVLKCLSSTSLSGDSERYFKILIGLFKKMGWIQLAEKKNKTIDELAAALRNKHKKENGGHSPVQNASSSGVAGGDATHKKSFTKDGHNTISPTSKPQATENLTDNTETDNSTTEPPPPPISQEPNVPKEVLWRDEDVTSDGSDIAEDLEKVDLEEGEGSSTTTIEDHQKQAVEQQQQPEEPAKPKIIRLPFDEKSLTLENISEILSSFIDNYGSESTTPKESKEYLTFDIEPNFMKVKLPLSYINRNLEFAFHALFQDIKAFQSWKEEEEQKKIGENIQISLKHINPNRTISDWTRLGRLAYRLGELGDAEKIFLKLVSEDKLHPLAITGLIKIFTDHGDIRNCLISSSQLSRYYSMKYKTLEMNPIIEKSILNLIAIYGLQKVRNIYATLQDNNNSISSLFFDSVQWRSHGSMN</sequence>
<dbReference type="RefSeq" id="XP_003287591.1">
    <property type="nucleotide sequence ID" value="XM_003287543.1"/>
</dbReference>
<dbReference type="GO" id="GO:0034044">
    <property type="term" value="C:exomer complex"/>
    <property type="evidence" value="ECO:0000318"/>
    <property type="project" value="GO_Central"/>
</dbReference>
<dbReference type="InterPro" id="IPR011990">
    <property type="entry name" value="TPR-like_helical_dom_sf"/>
</dbReference>
<accession>F0ZJK0</accession>
<reference evidence="3" key="1">
    <citation type="journal article" date="2011" name="Genome Biol.">
        <title>Comparative genomics of the social amoebae Dictyostelium discoideum and Dictyostelium purpureum.</title>
        <authorList>
            <consortium name="US DOE Joint Genome Institute (JGI-PGF)"/>
            <person name="Sucgang R."/>
            <person name="Kuo A."/>
            <person name="Tian X."/>
            <person name="Salerno W."/>
            <person name="Parikh A."/>
            <person name="Feasley C.L."/>
            <person name="Dalin E."/>
            <person name="Tu H."/>
            <person name="Huang E."/>
            <person name="Barry K."/>
            <person name="Lindquist E."/>
            <person name="Shapiro H."/>
            <person name="Bruce D."/>
            <person name="Schmutz J."/>
            <person name="Salamov A."/>
            <person name="Fey P."/>
            <person name="Gaudet P."/>
            <person name="Anjard C."/>
            <person name="Babu M.M."/>
            <person name="Basu S."/>
            <person name="Bushmanova Y."/>
            <person name="van der Wel H."/>
            <person name="Katoh-Kurasawa M."/>
            <person name="Dinh C."/>
            <person name="Coutinho P.M."/>
            <person name="Saito T."/>
            <person name="Elias M."/>
            <person name="Schaap P."/>
            <person name="Kay R.R."/>
            <person name="Henrissat B."/>
            <person name="Eichinger L."/>
            <person name="Rivero F."/>
            <person name="Putnam N.H."/>
            <person name="West C.M."/>
            <person name="Loomis W.F."/>
            <person name="Chisholm R.L."/>
            <person name="Shaulsky G."/>
            <person name="Strassmann J.E."/>
            <person name="Queller D.C."/>
            <person name="Kuspa A."/>
            <person name="Grigoriev I.V."/>
        </authorList>
    </citation>
    <scope>NUCLEOTIDE SEQUENCE [LARGE SCALE GENOMIC DNA]</scope>
    <source>
        <strain evidence="3">QSDP1</strain>
    </source>
</reference>
<feature type="compositionally biased region" description="Low complexity" evidence="1">
    <location>
        <begin position="541"/>
        <end position="555"/>
    </location>
</feature>
<dbReference type="GeneID" id="10500643"/>
<feature type="region of interest" description="Disordered" evidence="1">
    <location>
        <begin position="591"/>
        <end position="625"/>
    </location>
</feature>
<dbReference type="AlphaFoldDB" id="F0ZJK0"/>
<dbReference type="GO" id="GO:0006893">
    <property type="term" value="P:Golgi to plasma membrane transport"/>
    <property type="evidence" value="ECO:0000318"/>
    <property type="project" value="GO_Central"/>
</dbReference>
<dbReference type="eggNOG" id="ENOG502QSKI">
    <property type="taxonomic scope" value="Eukaryota"/>
</dbReference>
<dbReference type="Proteomes" id="UP000001064">
    <property type="component" value="Unassembled WGS sequence"/>
</dbReference>
<dbReference type="PANTHER" id="PTHR31975">
    <property type="entry name" value="BUD SITE SELECTION PROTEIN 7-RELATED"/>
    <property type="match status" value="1"/>
</dbReference>
<dbReference type="KEGG" id="dpp:DICPUDRAFT_94442"/>
<dbReference type="OrthoDB" id="434695at2759"/>
<feature type="compositionally biased region" description="Polar residues" evidence="1">
    <location>
        <begin position="530"/>
        <end position="540"/>
    </location>
</feature>
<dbReference type="InterPro" id="IPR015374">
    <property type="entry name" value="ChAPs"/>
</dbReference>
<dbReference type="SUPFAM" id="SSF48452">
    <property type="entry name" value="TPR-like"/>
    <property type="match status" value="1"/>
</dbReference>
<dbReference type="PANTHER" id="PTHR31975:SF1">
    <property type="entry name" value="BUD SITE SELECTION PROTEIN 7-RELATED"/>
    <property type="match status" value="1"/>
</dbReference>
<organism evidence="2 3">
    <name type="scientific">Dictyostelium purpureum</name>
    <name type="common">Slime mold</name>
    <dbReference type="NCBI Taxonomy" id="5786"/>
    <lineage>
        <taxon>Eukaryota</taxon>
        <taxon>Amoebozoa</taxon>
        <taxon>Evosea</taxon>
        <taxon>Eumycetozoa</taxon>
        <taxon>Dictyostelia</taxon>
        <taxon>Dictyosteliales</taxon>
        <taxon>Dictyosteliaceae</taxon>
        <taxon>Dictyostelium</taxon>
    </lineage>
</organism>
<feature type="region of interest" description="Disordered" evidence="1">
    <location>
        <begin position="495"/>
        <end position="568"/>
    </location>
</feature>
<gene>
    <name evidence="2" type="ORF">DICPUDRAFT_94442</name>
</gene>